<name>A0A7R9VYI7_9CHLO</name>
<dbReference type="PANTHER" id="PTHR12419:SF111">
    <property type="entry name" value="OVARIAN TUMOR DOMAIN-CONTAINING DEUBIQUITINATING ENZYME 9"/>
    <property type="match status" value="1"/>
</dbReference>
<dbReference type="InterPro" id="IPR050704">
    <property type="entry name" value="Peptidase_C85-like"/>
</dbReference>
<feature type="domain" description="OTU" evidence="2">
    <location>
        <begin position="137"/>
        <end position="261"/>
    </location>
</feature>
<organism evidence="3">
    <name type="scientific">Chlamydomonas euryale</name>
    <dbReference type="NCBI Taxonomy" id="1486919"/>
    <lineage>
        <taxon>Eukaryota</taxon>
        <taxon>Viridiplantae</taxon>
        <taxon>Chlorophyta</taxon>
        <taxon>core chlorophytes</taxon>
        <taxon>Chlorophyceae</taxon>
        <taxon>CS clade</taxon>
        <taxon>Chlamydomonadales</taxon>
        <taxon>Chlamydomonadaceae</taxon>
        <taxon>Chlamydomonas</taxon>
    </lineage>
</organism>
<comment type="similarity">
    <text evidence="1">Belongs to the peptidase C85 family.</text>
</comment>
<evidence type="ECO:0000259" key="2">
    <source>
        <dbReference type="PROSITE" id="PS50802"/>
    </source>
</evidence>
<dbReference type="AlphaFoldDB" id="A0A7R9VYI7"/>
<reference evidence="3" key="1">
    <citation type="submission" date="2021-01" db="EMBL/GenBank/DDBJ databases">
        <authorList>
            <person name="Corre E."/>
            <person name="Pelletier E."/>
            <person name="Niang G."/>
            <person name="Scheremetjew M."/>
            <person name="Finn R."/>
            <person name="Kale V."/>
            <person name="Holt S."/>
            <person name="Cochrane G."/>
            <person name="Meng A."/>
            <person name="Brown T."/>
            <person name="Cohen L."/>
        </authorList>
    </citation>
    <scope>NUCLEOTIDE SEQUENCE</scope>
    <source>
        <strain evidence="3">CCMP219</strain>
    </source>
</reference>
<gene>
    <name evidence="3" type="ORF">CEUR00632_LOCUS20087</name>
</gene>
<accession>A0A7R9VYI7</accession>
<dbReference type="PROSITE" id="PS50802">
    <property type="entry name" value="OTU"/>
    <property type="match status" value="1"/>
</dbReference>
<dbReference type="SUPFAM" id="SSF54001">
    <property type="entry name" value="Cysteine proteinases"/>
    <property type="match status" value="1"/>
</dbReference>
<dbReference type="EMBL" id="HBEC01043115">
    <property type="protein sequence ID" value="CAD8309254.1"/>
    <property type="molecule type" value="Transcribed_RNA"/>
</dbReference>
<dbReference type="InterPro" id="IPR003323">
    <property type="entry name" value="OTU_dom"/>
</dbReference>
<evidence type="ECO:0000256" key="1">
    <source>
        <dbReference type="ARBA" id="ARBA00010407"/>
    </source>
</evidence>
<dbReference type="PANTHER" id="PTHR12419">
    <property type="entry name" value="OTU DOMAIN CONTAINING PROTEIN"/>
    <property type="match status" value="1"/>
</dbReference>
<proteinExistence type="inferred from homology"/>
<dbReference type="InterPro" id="IPR038765">
    <property type="entry name" value="Papain-like_cys_pep_sf"/>
</dbReference>
<dbReference type="Gene3D" id="3.90.70.80">
    <property type="match status" value="1"/>
</dbReference>
<dbReference type="Pfam" id="PF02338">
    <property type="entry name" value="OTU"/>
    <property type="match status" value="1"/>
</dbReference>
<dbReference type="GO" id="GO:0004843">
    <property type="term" value="F:cysteine-type deubiquitinase activity"/>
    <property type="evidence" value="ECO:0007669"/>
    <property type="project" value="TreeGrafter"/>
</dbReference>
<dbReference type="CDD" id="cd22751">
    <property type="entry name" value="OTU_plant_OTU9-like"/>
    <property type="match status" value="1"/>
</dbReference>
<evidence type="ECO:0000313" key="3">
    <source>
        <dbReference type="EMBL" id="CAD8309254.1"/>
    </source>
</evidence>
<protein>
    <recommendedName>
        <fullName evidence="2">OTU domain-containing protein</fullName>
    </recommendedName>
</protein>
<sequence length="261" mass="28542">MAQHGAAHGAAGHAGDRKAGFFSSLGKDIKNFAKKLDANMPKATTGGRPLVTDVPWGEEPTLVAVGSSRIVSQRLERLPSRKHTMRVNSPEVTAWDGTAPGPHPGAMPMGGLGALALPGLEHQARQSLLITLATYNLQERMVKGDGACQFRALSDQLYGNEQHHGTVRARAVTQLEREPEAYASFVPNDYRAYCQRMRKSNEWGDHVTLQAVADALGLTIMVLTSYEDSCVIKIEPRKKQSERVLWISFWAEVHYNSIAAA</sequence>
<dbReference type="GO" id="GO:0016579">
    <property type="term" value="P:protein deubiquitination"/>
    <property type="evidence" value="ECO:0007669"/>
    <property type="project" value="TreeGrafter"/>
</dbReference>